<protein>
    <submittedName>
        <fullName evidence="5">Uncharacterized LOC105931594</fullName>
    </submittedName>
</protein>
<reference evidence="5" key="1">
    <citation type="submission" date="2025-08" db="UniProtKB">
        <authorList>
            <consortium name="Ensembl"/>
        </authorList>
    </citation>
    <scope>IDENTIFICATION</scope>
</reference>
<keyword evidence="6" id="KW-1185">Reference proteome</keyword>
<feature type="domain" description="Ig-like" evidence="4">
    <location>
        <begin position="101"/>
        <end position="184"/>
    </location>
</feature>
<organism evidence="5 6">
    <name type="scientific">Fundulus heteroclitus</name>
    <name type="common">Killifish</name>
    <name type="synonym">Mummichog</name>
    <dbReference type="NCBI Taxonomy" id="8078"/>
    <lineage>
        <taxon>Eukaryota</taxon>
        <taxon>Metazoa</taxon>
        <taxon>Chordata</taxon>
        <taxon>Craniata</taxon>
        <taxon>Vertebrata</taxon>
        <taxon>Euteleostomi</taxon>
        <taxon>Actinopterygii</taxon>
        <taxon>Neopterygii</taxon>
        <taxon>Teleostei</taxon>
        <taxon>Neoteleostei</taxon>
        <taxon>Acanthomorphata</taxon>
        <taxon>Ovalentaria</taxon>
        <taxon>Atherinomorphae</taxon>
        <taxon>Cyprinodontiformes</taxon>
        <taxon>Fundulidae</taxon>
        <taxon>Fundulus</taxon>
    </lineage>
</organism>
<evidence type="ECO:0000256" key="1">
    <source>
        <dbReference type="SAM" id="MobiDB-lite"/>
    </source>
</evidence>
<dbReference type="SMART" id="SM00409">
    <property type="entry name" value="IG"/>
    <property type="match status" value="2"/>
</dbReference>
<dbReference type="SUPFAM" id="SSF48726">
    <property type="entry name" value="Immunoglobulin"/>
    <property type="match status" value="2"/>
</dbReference>
<dbReference type="Ensembl" id="ENSFHET00000017155.1">
    <property type="protein sequence ID" value="ENSFHEP00000027960.1"/>
    <property type="gene ID" value="ENSFHEG00000011752.1"/>
</dbReference>
<feature type="compositionally biased region" description="Polar residues" evidence="1">
    <location>
        <begin position="204"/>
        <end position="217"/>
    </location>
</feature>
<keyword evidence="2" id="KW-0472">Membrane</keyword>
<evidence type="ECO:0000256" key="2">
    <source>
        <dbReference type="SAM" id="Phobius"/>
    </source>
</evidence>
<feature type="transmembrane region" description="Helical" evidence="2">
    <location>
        <begin position="232"/>
        <end position="256"/>
    </location>
</feature>
<reference evidence="5" key="2">
    <citation type="submission" date="2025-09" db="UniProtKB">
        <authorList>
            <consortium name="Ensembl"/>
        </authorList>
    </citation>
    <scope>IDENTIFICATION</scope>
</reference>
<evidence type="ECO:0000313" key="6">
    <source>
        <dbReference type="Proteomes" id="UP000265000"/>
    </source>
</evidence>
<dbReference type="Proteomes" id="UP000265000">
    <property type="component" value="Unplaced"/>
</dbReference>
<feature type="domain" description="Ig-like" evidence="4">
    <location>
        <begin position="26"/>
        <end position="97"/>
    </location>
</feature>
<dbReference type="STRING" id="8078.ENSFHEP00000027960"/>
<dbReference type="PROSITE" id="PS50835">
    <property type="entry name" value="IG_LIKE"/>
    <property type="match status" value="2"/>
</dbReference>
<feature type="region of interest" description="Disordered" evidence="1">
    <location>
        <begin position="323"/>
        <end position="345"/>
    </location>
</feature>
<dbReference type="AlphaFoldDB" id="A0A3Q2UCH9"/>
<dbReference type="PANTHER" id="PTHR11422:SF6">
    <property type="entry name" value="HEMICENTIN-1 ISOFORM X1"/>
    <property type="match status" value="1"/>
</dbReference>
<accession>A0A3Q2UCH9</accession>
<dbReference type="GeneTree" id="ENSGT00510000054197"/>
<dbReference type="InterPro" id="IPR036179">
    <property type="entry name" value="Ig-like_dom_sf"/>
</dbReference>
<name>A0A3Q2UCH9_FUNHE</name>
<evidence type="ECO:0000313" key="5">
    <source>
        <dbReference type="Ensembl" id="ENSFHEP00000027960.1"/>
    </source>
</evidence>
<keyword evidence="2" id="KW-0812">Transmembrane</keyword>
<dbReference type="InterPro" id="IPR013783">
    <property type="entry name" value="Ig-like_fold"/>
</dbReference>
<dbReference type="InterPro" id="IPR007110">
    <property type="entry name" value="Ig-like_dom"/>
</dbReference>
<sequence>MKTVILFGLVLGALSAAGKVFFAEVGQKIILQCGDNRLNFRLEWIHGGQTIFKILGKNGHLSKGNSPVVPRAKKRGETDLEISDVKESDFGEFTCKVDGKPYKHTLVMVSVSVFPSGVLQSGTDVTLDCKVSSSDDSINVWWRSPDGSERRTQKVELKPVAPSHQGTWQCRVSHDGEEFSKNVSIDVKSPDPKPTTPAIKRNSDSSNSRNGKNSTGGASDWTGGEPLLGLSWWIWVAIGAAGLVVIILMVVVVVVYKRTKRRKVNVGNRSDDLPLAGETRGSRGLNLCVCCFLQKRFMRMKRAQLSQMPKKYCQCARQTAAAKPHQGRRRREKPSALPLQPLLQE</sequence>
<feature type="chain" id="PRO_5018750711" evidence="3">
    <location>
        <begin position="19"/>
        <end position="345"/>
    </location>
</feature>
<keyword evidence="3" id="KW-0732">Signal</keyword>
<evidence type="ECO:0000259" key="4">
    <source>
        <dbReference type="PROSITE" id="PS50835"/>
    </source>
</evidence>
<keyword evidence="2" id="KW-1133">Transmembrane helix</keyword>
<proteinExistence type="predicted"/>
<feature type="signal peptide" evidence="3">
    <location>
        <begin position="1"/>
        <end position="18"/>
    </location>
</feature>
<dbReference type="InterPro" id="IPR003599">
    <property type="entry name" value="Ig_sub"/>
</dbReference>
<feature type="region of interest" description="Disordered" evidence="1">
    <location>
        <begin position="182"/>
        <end position="220"/>
    </location>
</feature>
<dbReference type="Pfam" id="PF13927">
    <property type="entry name" value="Ig_3"/>
    <property type="match status" value="1"/>
</dbReference>
<evidence type="ECO:0000256" key="3">
    <source>
        <dbReference type="SAM" id="SignalP"/>
    </source>
</evidence>
<dbReference type="SMART" id="SM00408">
    <property type="entry name" value="IGc2"/>
    <property type="match status" value="2"/>
</dbReference>
<dbReference type="Gene3D" id="2.60.40.10">
    <property type="entry name" value="Immunoglobulins"/>
    <property type="match status" value="2"/>
</dbReference>
<dbReference type="InterPro" id="IPR003598">
    <property type="entry name" value="Ig_sub2"/>
</dbReference>
<dbReference type="PANTHER" id="PTHR11422">
    <property type="entry name" value="T-CELL SURFACE GLYCOPROTEIN CD4"/>
    <property type="match status" value="1"/>
</dbReference>